<comment type="caution">
    <text evidence="2">The sequence shown here is derived from an EMBL/GenBank/DDBJ whole genome shotgun (WGS) entry which is preliminary data.</text>
</comment>
<name>A0ABD1Z9V1_9MARC</name>
<proteinExistence type="predicted"/>
<feature type="region of interest" description="Disordered" evidence="1">
    <location>
        <begin position="103"/>
        <end position="124"/>
    </location>
</feature>
<dbReference type="AlphaFoldDB" id="A0ABD1Z9V1"/>
<keyword evidence="3" id="KW-1185">Reference proteome</keyword>
<protein>
    <submittedName>
        <fullName evidence="2">Uncharacterized protein</fullName>
    </submittedName>
</protein>
<dbReference type="SUPFAM" id="SSF55008">
    <property type="entry name" value="HMA, heavy metal-associated domain"/>
    <property type="match status" value="1"/>
</dbReference>
<gene>
    <name evidence="2" type="ORF">R1flu_011271</name>
</gene>
<dbReference type="InterPro" id="IPR036163">
    <property type="entry name" value="HMA_dom_sf"/>
</dbReference>
<sequence length="256" mass="27046">MAVNRQSTSLYYDGYDPNWIIGTGKPAPVYPPPHAVGTNRKIAAVLPVQANEFVLPVKAHGAHDNFHGGKGKKIQAPAAHLGQPPMVGKVNMGPVAHAHLTGAGALKPAPNSHLGNPNPYAQAPRATVAQGPVPLAHHSQASAPVPLVHTVHVQKPVAQAPVTALVIPPAGGPPRISAPGVGEVPVNAIIKVVMWVPICCEACDGKWKDQLSDLSGFQGYDFERDLERLTVFGQISPSDVLATMKKIIPGTQMWRR</sequence>
<dbReference type="Gene3D" id="3.30.70.100">
    <property type="match status" value="1"/>
</dbReference>
<dbReference type="EMBL" id="JBHFFA010000002">
    <property type="protein sequence ID" value="KAL2643684.1"/>
    <property type="molecule type" value="Genomic_DNA"/>
</dbReference>
<evidence type="ECO:0000256" key="1">
    <source>
        <dbReference type="SAM" id="MobiDB-lite"/>
    </source>
</evidence>
<accession>A0ABD1Z9V1</accession>
<evidence type="ECO:0000313" key="3">
    <source>
        <dbReference type="Proteomes" id="UP001605036"/>
    </source>
</evidence>
<organism evidence="2 3">
    <name type="scientific">Riccia fluitans</name>
    <dbReference type="NCBI Taxonomy" id="41844"/>
    <lineage>
        <taxon>Eukaryota</taxon>
        <taxon>Viridiplantae</taxon>
        <taxon>Streptophyta</taxon>
        <taxon>Embryophyta</taxon>
        <taxon>Marchantiophyta</taxon>
        <taxon>Marchantiopsida</taxon>
        <taxon>Marchantiidae</taxon>
        <taxon>Marchantiales</taxon>
        <taxon>Ricciaceae</taxon>
        <taxon>Riccia</taxon>
    </lineage>
</organism>
<reference evidence="2 3" key="1">
    <citation type="submission" date="2024-09" db="EMBL/GenBank/DDBJ databases">
        <title>Chromosome-scale assembly of Riccia fluitans.</title>
        <authorList>
            <person name="Paukszto L."/>
            <person name="Sawicki J."/>
            <person name="Karawczyk K."/>
            <person name="Piernik-Szablinska J."/>
            <person name="Szczecinska M."/>
            <person name="Mazdziarz M."/>
        </authorList>
    </citation>
    <scope>NUCLEOTIDE SEQUENCE [LARGE SCALE GENOMIC DNA]</scope>
    <source>
        <strain evidence="2">Rf_01</strain>
        <tissue evidence="2">Aerial parts of the thallus</tissue>
    </source>
</reference>
<dbReference type="Proteomes" id="UP001605036">
    <property type="component" value="Unassembled WGS sequence"/>
</dbReference>
<evidence type="ECO:0000313" key="2">
    <source>
        <dbReference type="EMBL" id="KAL2643684.1"/>
    </source>
</evidence>